<organism evidence="1 2">
    <name type="scientific">Natrinema versiforme JCM 10478</name>
    <dbReference type="NCBI Taxonomy" id="1227496"/>
    <lineage>
        <taxon>Archaea</taxon>
        <taxon>Methanobacteriati</taxon>
        <taxon>Methanobacteriota</taxon>
        <taxon>Stenosarchaea group</taxon>
        <taxon>Halobacteria</taxon>
        <taxon>Halobacteriales</taxon>
        <taxon>Natrialbaceae</taxon>
        <taxon>Natrinema</taxon>
    </lineage>
</organism>
<sequence>MYRPARTAAWSAGLLVLLVAVTLTSAALGPVRIDLVTVAMAM</sequence>
<keyword evidence="2" id="KW-1185">Reference proteome</keyword>
<protein>
    <submittedName>
        <fullName evidence="1">Transport system permease protein</fullName>
    </submittedName>
</protein>
<evidence type="ECO:0000313" key="1">
    <source>
        <dbReference type="EMBL" id="ELY69364.1"/>
    </source>
</evidence>
<dbReference type="EMBL" id="AOID01000016">
    <property type="protein sequence ID" value="ELY69364.1"/>
    <property type="molecule type" value="Genomic_DNA"/>
</dbReference>
<accession>L9Y5M8</accession>
<dbReference type="STRING" id="1227496.C489_05403"/>
<gene>
    <name evidence="1" type="ORF">C489_05403</name>
</gene>
<reference evidence="1 2" key="1">
    <citation type="journal article" date="2014" name="PLoS Genet.">
        <title>Phylogenetically driven sequencing of extremely halophilic archaea reveals strategies for static and dynamic osmo-response.</title>
        <authorList>
            <person name="Becker E.A."/>
            <person name="Seitzer P.M."/>
            <person name="Tritt A."/>
            <person name="Larsen D."/>
            <person name="Krusor M."/>
            <person name="Yao A.I."/>
            <person name="Wu D."/>
            <person name="Madern D."/>
            <person name="Eisen J.A."/>
            <person name="Darling A.E."/>
            <person name="Facciotti M.T."/>
        </authorList>
    </citation>
    <scope>NUCLEOTIDE SEQUENCE [LARGE SCALE GENOMIC DNA]</scope>
    <source>
        <strain evidence="1 2">JCM 10478</strain>
    </source>
</reference>
<comment type="caution">
    <text evidence="1">The sequence shown here is derived from an EMBL/GenBank/DDBJ whole genome shotgun (WGS) entry which is preliminary data.</text>
</comment>
<name>L9Y5M8_9EURY</name>
<feature type="non-terminal residue" evidence="1">
    <location>
        <position position="42"/>
    </location>
</feature>
<dbReference type="Proteomes" id="UP000011632">
    <property type="component" value="Unassembled WGS sequence"/>
</dbReference>
<evidence type="ECO:0000313" key="2">
    <source>
        <dbReference type="Proteomes" id="UP000011632"/>
    </source>
</evidence>
<proteinExistence type="predicted"/>
<dbReference type="AlphaFoldDB" id="L9Y5M8"/>